<dbReference type="GO" id="GO:0016740">
    <property type="term" value="F:transferase activity"/>
    <property type="evidence" value="ECO:0007669"/>
    <property type="project" value="UniProtKB-KW"/>
</dbReference>
<dbReference type="PANTHER" id="PTHR30582:SF4">
    <property type="entry name" value="L,D-TRANSPEPTIDASE YQJB-RELATED"/>
    <property type="match status" value="1"/>
</dbReference>
<name>A0A9X1XD69_9BACL</name>
<dbReference type="GO" id="GO:0071972">
    <property type="term" value="F:peptidoglycan L,D-transpeptidase activity"/>
    <property type="evidence" value="ECO:0007669"/>
    <property type="project" value="TreeGrafter"/>
</dbReference>
<organism evidence="13 14">
    <name type="scientific">Fictibacillus marinisediminis</name>
    <dbReference type="NCBI Taxonomy" id="2878389"/>
    <lineage>
        <taxon>Bacteria</taxon>
        <taxon>Bacillati</taxon>
        <taxon>Bacillota</taxon>
        <taxon>Bacilli</taxon>
        <taxon>Bacillales</taxon>
        <taxon>Fictibacillaceae</taxon>
        <taxon>Fictibacillus</taxon>
    </lineage>
</organism>
<dbReference type="PANTHER" id="PTHR30582">
    <property type="entry name" value="L,D-TRANSPEPTIDASE"/>
    <property type="match status" value="1"/>
</dbReference>
<keyword evidence="6 9" id="KW-0573">Peptidoglycan synthesis</keyword>
<evidence type="ECO:0000256" key="10">
    <source>
        <dbReference type="SAM" id="MobiDB-lite"/>
    </source>
</evidence>
<comment type="pathway">
    <text evidence="8">Glycan biosynthesis.</text>
</comment>
<keyword evidence="11" id="KW-1133">Transmembrane helix</keyword>
<evidence type="ECO:0000256" key="4">
    <source>
        <dbReference type="ARBA" id="ARBA00022801"/>
    </source>
</evidence>
<keyword evidence="3" id="KW-0808">Transferase</keyword>
<evidence type="ECO:0000256" key="1">
    <source>
        <dbReference type="ARBA" id="ARBA00004752"/>
    </source>
</evidence>
<evidence type="ECO:0000256" key="7">
    <source>
        <dbReference type="ARBA" id="ARBA00023316"/>
    </source>
</evidence>
<comment type="similarity">
    <text evidence="2">Belongs to the YkuD family.</text>
</comment>
<keyword evidence="5 9" id="KW-0133">Cell shape</keyword>
<evidence type="ECO:0000256" key="6">
    <source>
        <dbReference type="ARBA" id="ARBA00022984"/>
    </source>
</evidence>
<feature type="compositionally biased region" description="Basic and acidic residues" evidence="10">
    <location>
        <begin position="44"/>
        <end position="53"/>
    </location>
</feature>
<keyword evidence="11" id="KW-0472">Membrane</keyword>
<dbReference type="PROSITE" id="PS52029">
    <property type="entry name" value="LD_TPASE"/>
    <property type="match status" value="1"/>
</dbReference>
<evidence type="ECO:0000256" key="3">
    <source>
        <dbReference type="ARBA" id="ARBA00022679"/>
    </source>
</evidence>
<evidence type="ECO:0000313" key="14">
    <source>
        <dbReference type="Proteomes" id="UP001139011"/>
    </source>
</evidence>
<reference evidence="13" key="1">
    <citation type="submission" date="2021-09" db="EMBL/GenBank/DDBJ databases">
        <title>Genome analysis of Fictibacillus sp. KIGAM418 isolated from marine sediment.</title>
        <authorList>
            <person name="Seo M.-J."/>
            <person name="Cho E.-S."/>
            <person name="Hwang C.Y."/>
        </authorList>
    </citation>
    <scope>NUCLEOTIDE SEQUENCE</scope>
    <source>
        <strain evidence="13">KIGAM418</strain>
    </source>
</reference>
<dbReference type="GO" id="GO:0005576">
    <property type="term" value="C:extracellular region"/>
    <property type="evidence" value="ECO:0007669"/>
    <property type="project" value="TreeGrafter"/>
</dbReference>
<dbReference type="RefSeq" id="WP_248253743.1">
    <property type="nucleotide sequence ID" value="NZ_JAIWJX010000002.1"/>
</dbReference>
<evidence type="ECO:0000256" key="11">
    <source>
        <dbReference type="SAM" id="Phobius"/>
    </source>
</evidence>
<comment type="pathway">
    <text evidence="1 9">Cell wall biogenesis; peptidoglycan biosynthesis.</text>
</comment>
<feature type="active site" description="Nucleophile" evidence="9">
    <location>
        <position position="176"/>
    </location>
</feature>
<keyword evidence="14" id="KW-1185">Reference proteome</keyword>
<evidence type="ECO:0000256" key="9">
    <source>
        <dbReference type="PROSITE-ProRule" id="PRU01373"/>
    </source>
</evidence>
<dbReference type="SUPFAM" id="SSF141523">
    <property type="entry name" value="L,D-transpeptidase catalytic domain-like"/>
    <property type="match status" value="1"/>
</dbReference>
<dbReference type="Proteomes" id="UP001139011">
    <property type="component" value="Unassembled WGS sequence"/>
</dbReference>
<accession>A0A9X1XD69</accession>
<evidence type="ECO:0000256" key="5">
    <source>
        <dbReference type="ARBA" id="ARBA00022960"/>
    </source>
</evidence>
<dbReference type="InterPro" id="IPR038063">
    <property type="entry name" value="Transpep_catalytic_dom"/>
</dbReference>
<dbReference type="Pfam" id="PF03734">
    <property type="entry name" value="YkuD"/>
    <property type="match status" value="1"/>
</dbReference>
<dbReference type="GO" id="GO:0018104">
    <property type="term" value="P:peptidoglycan-protein cross-linking"/>
    <property type="evidence" value="ECO:0007669"/>
    <property type="project" value="TreeGrafter"/>
</dbReference>
<keyword evidence="7 9" id="KW-0961">Cell wall biogenesis/degradation</keyword>
<dbReference type="GO" id="GO:0008360">
    <property type="term" value="P:regulation of cell shape"/>
    <property type="evidence" value="ECO:0007669"/>
    <property type="project" value="UniProtKB-UniRule"/>
</dbReference>
<feature type="region of interest" description="Disordered" evidence="10">
    <location>
        <begin position="31"/>
        <end position="70"/>
    </location>
</feature>
<dbReference type="EMBL" id="JAIWJX010000002">
    <property type="protein sequence ID" value="MCK6258453.1"/>
    <property type="molecule type" value="Genomic_DNA"/>
</dbReference>
<dbReference type="InterPro" id="IPR050979">
    <property type="entry name" value="LD-transpeptidase"/>
</dbReference>
<comment type="caution">
    <text evidence="13">The sequence shown here is derived from an EMBL/GenBank/DDBJ whole genome shotgun (WGS) entry which is preliminary data.</text>
</comment>
<dbReference type="AlphaFoldDB" id="A0A9X1XD69"/>
<keyword evidence="11" id="KW-0812">Transmembrane</keyword>
<feature type="domain" description="L,D-TPase catalytic" evidence="12">
    <location>
        <begin position="78"/>
        <end position="200"/>
    </location>
</feature>
<protein>
    <submittedName>
        <fullName evidence="13">L,D-transpeptidase</fullName>
    </submittedName>
</protein>
<gene>
    <name evidence="13" type="ORF">LCY76_17910</name>
</gene>
<evidence type="ECO:0000313" key="13">
    <source>
        <dbReference type="EMBL" id="MCK6258453.1"/>
    </source>
</evidence>
<evidence type="ECO:0000259" key="12">
    <source>
        <dbReference type="PROSITE" id="PS52029"/>
    </source>
</evidence>
<evidence type="ECO:0000256" key="8">
    <source>
        <dbReference type="ARBA" id="ARBA00060592"/>
    </source>
</evidence>
<sequence>MKLRYRILVFLAIGLFAFSYYFYQHSSFSSPKSVHPSAKYPPVEQKENHEKIQKPPVNPTPSQDKETNQEVKSPSAYPLLIINLHSNELAYYKNGTLVKTFSIASGKSSTPTPQGIYKIANKIKNRPYYKEHIAGGDPKNPLGDRWMGLSVNPQLSYAIHGNNNESSIGQHISSGCIRMHNEEGRWLFDQITLQTTVIITNTAKSFPVIAGQYGYVTAQ</sequence>
<feature type="active site" description="Proton donor/acceptor" evidence="9">
    <location>
        <position position="160"/>
    </location>
</feature>
<dbReference type="Gene3D" id="2.40.440.10">
    <property type="entry name" value="L,D-transpeptidase catalytic domain-like"/>
    <property type="match status" value="1"/>
</dbReference>
<feature type="transmembrane region" description="Helical" evidence="11">
    <location>
        <begin position="7"/>
        <end position="23"/>
    </location>
</feature>
<dbReference type="CDD" id="cd16913">
    <property type="entry name" value="YkuD_like"/>
    <property type="match status" value="1"/>
</dbReference>
<keyword evidence="4" id="KW-0378">Hydrolase</keyword>
<dbReference type="FunFam" id="2.40.440.10:FF:000003">
    <property type="entry name" value="L,D-transpeptidase YciB"/>
    <property type="match status" value="1"/>
</dbReference>
<dbReference type="GO" id="GO:0071555">
    <property type="term" value="P:cell wall organization"/>
    <property type="evidence" value="ECO:0007669"/>
    <property type="project" value="UniProtKB-UniRule"/>
</dbReference>
<dbReference type="InterPro" id="IPR005490">
    <property type="entry name" value="LD_TPept_cat_dom"/>
</dbReference>
<proteinExistence type="inferred from homology"/>
<evidence type="ECO:0000256" key="2">
    <source>
        <dbReference type="ARBA" id="ARBA00005992"/>
    </source>
</evidence>